<evidence type="ECO:0000313" key="2">
    <source>
        <dbReference type="EMBL" id="TDQ47446.1"/>
    </source>
</evidence>
<dbReference type="EMBL" id="SNYM01000010">
    <property type="protein sequence ID" value="TDQ47446.1"/>
    <property type="molecule type" value="Genomic_DNA"/>
</dbReference>
<dbReference type="AlphaFoldDB" id="A0A4R6UMM7"/>
<feature type="chain" id="PRO_5020711875" description="NIPSNAP protein" evidence="1">
    <location>
        <begin position="24"/>
        <end position="256"/>
    </location>
</feature>
<dbReference type="RefSeq" id="WP_133591058.1">
    <property type="nucleotide sequence ID" value="NZ_CP037953.1"/>
</dbReference>
<keyword evidence="3" id="KW-1185">Reference proteome</keyword>
<evidence type="ECO:0008006" key="4">
    <source>
        <dbReference type="Google" id="ProtNLM"/>
    </source>
</evidence>
<comment type="caution">
    <text evidence="2">The sequence shown here is derived from an EMBL/GenBank/DDBJ whole genome shotgun (WGS) entry which is preliminary data.</text>
</comment>
<dbReference type="Proteomes" id="UP000295375">
    <property type="component" value="Unassembled WGS sequence"/>
</dbReference>
<keyword evidence="1" id="KW-0732">Signal</keyword>
<evidence type="ECO:0000313" key="3">
    <source>
        <dbReference type="Proteomes" id="UP000295375"/>
    </source>
</evidence>
<accession>A0A4R6UMM7</accession>
<organism evidence="2 3">
    <name type="scientific">Permianibacter aggregans</name>
    <dbReference type="NCBI Taxonomy" id="1510150"/>
    <lineage>
        <taxon>Bacteria</taxon>
        <taxon>Pseudomonadati</taxon>
        <taxon>Pseudomonadota</taxon>
        <taxon>Gammaproteobacteria</taxon>
        <taxon>Pseudomonadales</taxon>
        <taxon>Pseudomonadaceae</taxon>
        <taxon>Permianibacter</taxon>
    </lineage>
</organism>
<protein>
    <recommendedName>
        <fullName evidence="4">NIPSNAP protein</fullName>
    </recommendedName>
</protein>
<sequence>MKCPLFLSAILAVALPLASLSVAAEKDSDANLSEIWVMKIERGKALAFETAFKLHLDNRKESGDPRAWQTWTAVTGDELRHYYVRYCCFAWDELDRYEQWVTESKIMDDWRANVDQLVKGYEHHFARVDMANSHWPEGEHEFAMVGISHYVPKMGSHQSLERTKKTLSDAAKAMKWPYYWAWDSTVNGKPGLSLVVPYKNYAGMASSEQSFSEMLAKHLGSEKKATTLLNDWMNNFEAVHYEIYRWRKDMSMPMKE</sequence>
<reference evidence="2 3" key="1">
    <citation type="submission" date="2019-03" db="EMBL/GenBank/DDBJ databases">
        <title>Genomic Encyclopedia of Type Strains, Phase IV (KMG-IV): sequencing the most valuable type-strain genomes for metagenomic binning, comparative biology and taxonomic classification.</title>
        <authorList>
            <person name="Goeker M."/>
        </authorList>
    </citation>
    <scope>NUCLEOTIDE SEQUENCE [LARGE SCALE GENOMIC DNA]</scope>
    <source>
        <strain evidence="2 3">DSM 103792</strain>
    </source>
</reference>
<feature type="signal peptide" evidence="1">
    <location>
        <begin position="1"/>
        <end position="23"/>
    </location>
</feature>
<proteinExistence type="predicted"/>
<evidence type="ECO:0000256" key="1">
    <source>
        <dbReference type="SAM" id="SignalP"/>
    </source>
</evidence>
<name>A0A4R6UMM7_9GAMM</name>
<dbReference type="OrthoDB" id="1122871at2"/>
<gene>
    <name evidence="2" type="ORF">EV696_11038</name>
</gene>